<name>A0AAN7QHK0_TRANT</name>
<keyword evidence="6" id="KW-0999">Mitochondrion inner membrane</keyword>
<dbReference type="InterPro" id="IPR016464">
    <property type="entry name" value="NADH_Ub_cplx-1_asu_su-2"/>
</dbReference>
<dbReference type="InterPro" id="IPR036249">
    <property type="entry name" value="Thioredoxin-like_sf"/>
</dbReference>
<dbReference type="Proteomes" id="UP001346149">
    <property type="component" value="Unassembled WGS sequence"/>
</dbReference>
<protein>
    <recommendedName>
        <fullName evidence="10">Ribosomal protein/NADH dehydrogenase domain-containing protein</fullName>
    </recommendedName>
</protein>
<dbReference type="AlphaFoldDB" id="A0AAN7QHK0"/>
<proteinExistence type="inferred from homology"/>
<keyword evidence="8" id="KW-0496">Mitochondrion</keyword>
<reference evidence="11 12" key="1">
    <citation type="journal article" date="2023" name="Hortic Res">
        <title>Pangenome of water caltrop reveals structural variations and asymmetric subgenome divergence after allopolyploidization.</title>
        <authorList>
            <person name="Zhang X."/>
            <person name="Chen Y."/>
            <person name="Wang L."/>
            <person name="Yuan Y."/>
            <person name="Fang M."/>
            <person name="Shi L."/>
            <person name="Lu R."/>
            <person name="Comes H.P."/>
            <person name="Ma Y."/>
            <person name="Chen Y."/>
            <person name="Huang G."/>
            <person name="Zhou Y."/>
            <person name="Zheng Z."/>
            <person name="Qiu Y."/>
        </authorList>
    </citation>
    <scope>NUCLEOTIDE SEQUENCE [LARGE SCALE GENOMIC DNA]</scope>
    <source>
        <strain evidence="11">F231</strain>
    </source>
</reference>
<evidence type="ECO:0000256" key="4">
    <source>
        <dbReference type="ARBA" id="ARBA00022448"/>
    </source>
</evidence>
<dbReference type="Gene3D" id="3.40.30.10">
    <property type="entry name" value="Glutaredoxin"/>
    <property type="match status" value="1"/>
</dbReference>
<evidence type="ECO:0000256" key="2">
    <source>
        <dbReference type="ARBA" id="ARBA00004443"/>
    </source>
</evidence>
<feature type="domain" description="Ribosomal protein/NADH dehydrogenase" evidence="10">
    <location>
        <begin position="49"/>
        <end position="121"/>
    </location>
</feature>
<evidence type="ECO:0000313" key="11">
    <source>
        <dbReference type="EMBL" id="KAK4765215.1"/>
    </source>
</evidence>
<comment type="caution">
    <text evidence="11">The sequence shown here is derived from an EMBL/GenBank/DDBJ whole genome shotgun (WGS) entry which is preliminary data.</text>
</comment>
<comment type="similarity">
    <text evidence="3">Belongs to the complex I NDUFA2 subunit family.</text>
</comment>
<evidence type="ECO:0000256" key="7">
    <source>
        <dbReference type="ARBA" id="ARBA00022982"/>
    </source>
</evidence>
<evidence type="ECO:0000256" key="1">
    <source>
        <dbReference type="ARBA" id="ARBA00003195"/>
    </source>
</evidence>
<keyword evidence="5" id="KW-0679">Respiratory chain</keyword>
<evidence type="ECO:0000256" key="5">
    <source>
        <dbReference type="ARBA" id="ARBA00022660"/>
    </source>
</evidence>
<gene>
    <name evidence="11" type="ORF">SAY86_026305</name>
</gene>
<evidence type="ECO:0000313" key="12">
    <source>
        <dbReference type="Proteomes" id="UP001346149"/>
    </source>
</evidence>
<comment type="function">
    <text evidence="1">Accessory subunit of the mitochondrial membrane respiratory chain NADH dehydrogenase (Complex I), that is believed not to be involved in catalysis. Complex I functions in the transfer of electrons from NADH to the respiratory chain. The immediate electron acceptor for the enzyme is believed to be ubiquinone.</text>
</comment>
<evidence type="ECO:0000256" key="6">
    <source>
        <dbReference type="ARBA" id="ARBA00022792"/>
    </source>
</evidence>
<dbReference type="PANTHER" id="PTHR12878">
    <property type="entry name" value="NADH-UBIQUINONE OXIDOREDUCTASE B8 SUBUNIT"/>
    <property type="match status" value="1"/>
</dbReference>
<keyword evidence="12" id="KW-1185">Reference proteome</keyword>
<dbReference type="SMART" id="SM00916">
    <property type="entry name" value="L51_S25_CI-B8"/>
    <property type="match status" value="1"/>
</dbReference>
<evidence type="ECO:0000256" key="9">
    <source>
        <dbReference type="ARBA" id="ARBA00023136"/>
    </source>
</evidence>
<dbReference type="GO" id="GO:0005743">
    <property type="term" value="C:mitochondrial inner membrane"/>
    <property type="evidence" value="ECO:0007669"/>
    <property type="project" value="UniProtKB-SubCell"/>
</dbReference>
<comment type="subcellular location">
    <subcellularLocation>
        <location evidence="2">Mitochondrion inner membrane</location>
        <topology evidence="2">Peripheral membrane protein</topology>
        <orientation evidence="2">Matrix side</orientation>
    </subcellularLocation>
</comment>
<organism evidence="11 12">
    <name type="scientific">Trapa natans</name>
    <name type="common">Water chestnut</name>
    <dbReference type="NCBI Taxonomy" id="22666"/>
    <lineage>
        <taxon>Eukaryota</taxon>
        <taxon>Viridiplantae</taxon>
        <taxon>Streptophyta</taxon>
        <taxon>Embryophyta</taxon>
        <taxon>Tracheophyta</taxon>
        <taxon>Spermatophyta</taxon>
        <taxon>Magnoliopsida</taxon>
        <taxon>eudicotyledons</taxon>
        <taxon>Gunneridae</taxon>
        <taxon>Pentapetalae</taxon>
        <taxon>rosids</taxon>
        <taxon>malvids</taxon>
        <taxon>Myrtales</taxon>
        <taxon>Lythraceae</taxon>
        <taxon>Trapa</taxon>
    </lineage>
</organism>
<keyword evidence="7" id="KW-0249">Electron transport</keyword>
<dbReference type="PANTHER" id="PTHR12878:SF0">
    <property type="entry name" value="NADH DEHYDROGENASE [UBIQUINONE] 1 ALPHA SUBCOMPLEX SUBUNIT 2"/>
    <property type="match status" value="1"/>
</dbReference>
<keyword evidence="9" id="KW-0472">Membrane</keyword>
<evidence type="ECO:0000256" key="3">
    <source>
        <dbReference type="ARBA" id="ARBA00008939"/>
    </source>
</evidence>
<accession>A0AAN7QHK0</accession>
<evidence type="ECO:0000259" key="10">
    <source>
        <dbReference type="SMART" id="SM00916"/>
    </source>
</evidence>
<keyword evidence="4" id="KW-0813">Transport</keyword>
<dbReference type="InterPro" id="IPR007741">
    <property type="entry name" value="Ribosomal_mL43/mS25/NADH_DH"/>
</dbReference>
<evidence type="ECO:0000256" key="8">
    <source>
        <dbReference type="ARBA" id="ARBA00023128"/>
    </source>
</evidence>
<dbReference type="Pfam" id="PF05047">
    <property type="entry name" value="L51_S25_CI-B8"/>
    <property type="match status" value="1"/>
</dbReference>
<dbReference type="SUPFAM" id="SSF52833">
    <property type="entry name" value="Thioredoxin-like"/>
    <property type="match status" value="1"/>
</dbReference>
<sequence>MENFLQKERLFELYQKSAIGNKNVLPSEMRVHKFSHTIGGRSSPRLLPDSERKSFSTRSFVEKNYRDLKTLNPKLPILIRECRGVEPQLWVRYDYGVEKGIHLDGLSEEQILKALKESAKA</sequence>
<dbReference type="EMBL" id="JAXQNO010000023">
    <property type="protein sequence ID" value="KAK4765215.1"/>
    <property type="molecule type" value="Genomic_DNA"/>
</dbReference>